<feature type="transmembrane region" description="Helical" evidence="1">
    <location>
        <begin position="320"/>
        <end position="336"/>
    </location>
</feature>
<organism evidence="3 4">
    <name type="scientific">Pseudaestuariivita atlantica</name>
    <dbReference type="NCBI Taxonomy" id="1317121"/>
    <lineage>
        <taxon>Bacteria</taxon>
        <taxon>Pseudomonadati</taxon>
        <taxon>Pseudomonadota</taxon>
        <taxon>Alphaproteobacteria</taxon>
        <taxon>Rhodobacterales</taxon>
        <taxon>Paracoccaceae</taxon>
        <taxon>Pseudaestuariivita</taxon>
    </lineage>
</organism>
<feature type="transmembrane region" description="Helical" evidence="1">
    <location>
        <begin position="364"/>
        <end position="382"/>
    </location>
</feature>
<evidence type="ECO:0000256" key="1">
    <source>
        <dbReference type="SAM" id="Phobius"/>
    </source>
</evidence>
<gene>
    <name evidence="3" type="ORF">ATO11_09145</name>
</gene>
<dbReference type="AlphaFoldDB" id="A0A0L1JSH6"/>
<feature type="transmembrane region" description="Helical" evidence="1">
    <location>
        <begin position="288"/>
        <end position="308"/>
    </location>
</feature>
<proteinExistence type="predicted"/>
<feature type="domain" description="DUF2157" evidence="2">
    <location>
        <begin position="15"/>
        <end position="153"/>
    </location>
</feature>
<dbReference type="Proteomes" id="UP000036938">
    <property type="component" value="Unassembled WGS sequence"/>
</dbReference>
<comment type="caution">
    <text evidence="3">The sequence shown here is derived from an EMBL/GenBank/DDBJ whole genome shotgun (WGS) entry which is preliminary data.</text>
</comment>
<feature type="transmembrane region" description="Helical" evidence="1">
    <location>
        <begin position="177"/>
        <end position="194"/>
    </location>
</feature>
<evidence type="ECO:0000313" key="3">
    <source>
        <dbReference type="EMBL" id="KNG94348.1"/>
    </source>
</evidence>
<dbReference type="InterPro" id="IPR018677">
    <property type="entry name" value="DUF2157"/>
</dbReference>
<feature type="transmembrane region" description="Helical" evidence="1">
    <location>
        <begin position="224"/>
        <end position="245"/>
    </location>
</feature>
<dbReference type="RefSeq" id="WP_050530507.1">
    <property type="nucleotide sequence ID" value="NZ_AQQZ01000003.1"/>
</dbReference>
<evidence type="ECO:0000259" key="2">
    <source>
        <dbReference type="Pfam" id="PF09925"/>
    </source>
</evidence>
<keyword evidence="1" id="KW-1133">Transmembrane helix</keyword>
<reference evidence="3 4" key="1">
    <citation type="journal article" date="2015" name="Int. J. Syst. Evol. Microbiol.">
        <title>Aestuariivita atlantica sp. nov., isolated from deep sea sediment of the Atlantic Ocean.</title>
        <authorList>
            <person name="Li G."/>
            <person name="Lai Q."/>
            <person name="Du Y."/>
            <person name="Liu X."/>
            <person name="Sun F."/>
            <person name="Shao Z."/>
        </authorList>
    </citation>
    <scope>NUCLEOTIDE SEQUENCE [LARGE SCALE GENOMIC DNA]</scope>
    <source>
        <strain evidence="3 4">22II-S11-z3</strain>
    </source>
</reference>
<dbReference type="EMBL" id="AQQZ01000003">
    <property type="protein sequence ID" value="KNG94348.1"/>
    <property type="molecule type" value="Genomic_DNA"/>
</dbReference>
<feature type="transmembrane region" description="Helical" evidence="1">
    <location>
        <begin position="257"/>
        <end position="276"/>
    </location>
</feature>
<keyword evidence="1" id="KW-0812">Transmembrane</keyword>
<feature type="transmembrane region" description="Helical" evidence="1">
    <location>
        <begin position="199"/>
        <end position="218"/>
    </location>
</feature>
<dbReference type="STRING" id="1317121.ATO11_09145"/>
<sequence length="420" mass="45054">MRHLSRTAFLRAAVDDWQARGVLPADQADALRADIGPEAAGRGFMGFVVIAGVVSLMFGAMTFVAANWEEMSRLARVLLIFAALWASWGGVLYARMTGRTWLSAVLTLLACGLFGAGIMLISQMYHIQGNPRDAVWLWMLGTLAAAALAWSPMALALAFGLMALWHLLGVFDDLAPVNWLFLVPWLAGAALCLAMRSRIVAHMGALALCAWALSEIIVEDLPEALFMVTTAAGFAVLALLLASHARPRLLQGFEPEAVGYVLALTGLSLLPLYLVPDEATLATGRAAVLGWSALAASLVLCIGLAVMGQARGWRTEYDQWVTVGALVLTALAFFVLRWPGTTDLVLLALSIWCVRIGHRLDSTLLRVLGAVWFAGMMLTIYAKTLGDLLGTSLFYLGAGALLLAGAFIATRLGRRREGKA</sequence>
<accession>A0A0L1JSH6</accession>
<name>A0A0L1JSH6_9RHOB</name>
<feature type="transmembrane region" description="Helical" evidence="1">
    <location>
        <begin position="77"/>
        <end position="95"/>
    </location>
</feature>
<feature type="transmembrane region" description="Helical" evidence="1">
    <location>
        <begin position="101"/>
        <end position="122"/>
    </location>
</feature>
<dbReference type="OrthoDB" id="7353197at2"/>
<feature type="transmembrane region" description="Helical" evidence="1">
    <location>
        <begin position="44"/>
        <end position="65"/>
    </location>
</feature>
<dbReference type="Pfam" id="PF09925">
    <property type="entry name" value="DUF2157"/>
    <property type="match status" value="1"/>
</dbReference>
<protein>
    <recommendedName>
        <fullName evidence="2">DUF2157 domain-containing protein</fullName>
    </recommendedName>
</protein>
<evidence type="ECO:0000313" key="4">
    <source>
        <dbReference type="Proteomes" id="UP000036938"/>
    </source>
</evidence>
<feature type="transmembrane region" description="Helical" evidence="1">
    <location>
        <begin position="134"/>
        <end position="165"/>
    </location>
</feature>
<keyword evidence="4" id="KW-1185">Reference proteome</keyword>
<feature type="transmembrane region" description="Helical" evidence="1">
    <location>
        <begin position="388"/>
        <end position="409"/>
    </location>
</feature>
<keyword evidence="1" id="KW-0472">Membrane</keyword>